<feature type="compositionally biased region" description="Low complexity" evidence="1">
    <location>
        <begin position="302"/>
        <end position="313"/>
    </location>
</feature>
<feature type="region of interest" description="Disordered" evidence="1">
    <location>
        <begin position="259"/>
        <end position="348"/>
    </location>
</feature>
<keyword evidence="2" id="KW-0472">Membrane</keyword>
<dbReference type="EMBL" id="FOVH01000006">
    <property type="protein sequence ID" value="SFO44290.1"/>
    <property type="molecule type" value="Genomic_DNA"/>
</dbReference>
<dbReference type="RefSeq" id="WP_075021676.1">
    <property type="nucleotide sequence ID" value="NZ_FOVH01000006.1"/>
</dbReference>
<evidence type="ECO:0000256" key="1">
    <source>
        <dbReference type="SAM" id="MobiDB-lite"/>
    </source>
</evidence>
<protein>
    <recommendedName>
        <fullName evidence="5">NPCBM/NEW2 domain-containing protein</fullName>
    </recommendedName>
</protein>
<evidence type="ECO:0000256" key="2">
    <source>
        <dbReference type="SAM" id="Phobius"/>
    </source>
</evidence>
<gene>
    <name evidence="3" type="ORF">SAMN04489713_10661</name>
</gene>
<accession>A0A1I5H879</accession>
<dbReference type="STRING" id="1993.SAMN04489713_10661"/>
<reference evidence="3 4" key="1">
    <citation type="submission" date="2016-10" db="EMBL/GenBank/DDBJ databases">
        <authorList>
            <person name="de Groot N.N."/>
        </authorList>
    </citation>
    <scope>NUCLEOTIDE SEQUENCE [LARGE SCALE GENOMIC DNA]</scope>
    <source>
        <strain evidence="3 4">DSM 43067</strain>
    </source>
</reference>
<organism evidence="3 4">
    <name type="scientific">Actinomadura madurae</name>
    <dbReference type="NCBI Taxonomy" id="1993"/>
    <lineage>
        <taxon>Bacteria</taxon>
        <taxon>Bacillati</taxon>
        <taxon>Actinomycetota</taxon>
        <taxon>Actinomycetes</taxon>
        <taxon>Streptosporangiales</taxon>
        <taxon>Thermomonosporaceae</taxon>
        <taxon>Actinomadura</taxon>
    </lineage>
</organism>
<keyword evidence="2" id="KW-1133">Transmembrane helix</keyword>
<dbReference type="AlphaFoldDB" id="A0A1I5H879"/>
<feature type="transmembrane region" description="Helical" evidence="2">
    <location>
        <begin position="76"/>
        <end position="95"/>
    </location>
</feature>
<dbReference type="InParanoid" id="A0A1I5H879"/>
<proteinExistence type="predicted"/>
<evidence type="ECO:0008006" key="5">
    <source>
        <dbReference type="Google" id="ProtNLM"/>
    </source>
</evidence>
<evidence type="ECO:0000313" key="3">
    <source>
        <dbReference type="EMBL" id="SFO44290.1"/>
    </source>
</evidence>
<dbReference type="Proteomes" id="UP000183413">
    <property type="component" value="Unassembled WGS sequence"/>
</dbReference>
<evidence type="ECO:0000313" key="4">
    <source>
        <dbReference type="Proteomes" id="UP000183413"/>
    </source>
</evidence>
<name>A0A1I5H879_9ACTN</name>
<keyword evidence="2" id="KW-0812">Transmembrane</keyword>
<sequence>MSVFRRRRHETDALTRLIRDAHRPEPPEIDIDAALADIRRRVRPPRAALPRVASRRLREALRGGVAAASWPRPRTLAGSVVAAATVVLAMGLWGGHGVRPRPAPPPEAGRTHEPNRPEHVPTTTSAGTSLHRTPPPGGTGGRSTPLGRLKLVHTPGFEPDLGSVTIAGQQFEYGWQVGPEQVAAMSASDLSFGYKLDVASTEFVATVGAHGDGRGAPGCVWSLRADSGAVVTRTVASGGSRNIRLPLRDATEFKIKVAANGSPGAHHTAPTCPMGDPRVRRSAVPAERSGAPAAIPSGRPPGGETPVPTSTPTVAPPATTPSATPTDDGGPERRTGGSPGPRPSVETG</sequence>
<feature type="compositionally biased region" description="Basic and acidic residues" evidence="1">
    <location>
        <begin position="109"/>
        <end position="119"/>
    </location>
</feature>
<feature type="region of interest" description="Disordered" evidence="1">
    <location>
        <begin position="94"/>
        <end position="146"/>
    </location>
</feature>
<keyword evidence="4" id="KW-1185">Reference proteome</keyword>